<keyword evidence="2" id="KW-1185">Reference proteome</keyword>
<protein>
    <submittedName>
        <fullName evidence="1">Winged helix-turn-helix transcriptional regulator, Rrf2 family</fullName>
    </submittedName>
</protein>
<proteinExistence type="predicted"/>
<dbReference type="PANTHER" id="PTHR33221">
    <property type="entry name" value="WINGED HELIX-TURN-HELIX TRANSCRIPTIONAL REGULATOR, RRF2 FAMILY"/>
    <property type="match status" value="1"/>
</dbReference>
<dbReference type="InterPro" id="IPR000944">
    <property type="entry name" value="Tscrpt_reg_Rrf2"/>
</dbReference>
<dbReference type="InterPro" id="IPR036390">
    <property type="entry name" value="WH_DNA-bd_sf"/>
</dbReference>
<organism evidence="1 2">
    <name type="scientific">Citrifermentans bemidjiense (strain ATCC BAA-1014 / DSM 16622 / JCM 12645 / Bem)</name>
    <name type="common">Geobacter bemidjiensis</name>
    <dbReference type="NCBI Taxonomy" id="404380"/>
    <lineage>
        <taxon>Bacteria</taxon>
        <taxon>Pseudomonadati</taxon>
        <taxon>Thermodesulfobacteriota</taxon>
        <taxon>Desulfuromonadia</taxon>
        <taxon>Geobacterales</taxon>
        <taxon>Geobacteraceae</taxon>
        <taxon>Citrifermentans</taxon>
    </lineage>
</organism>
<dbReference type="Proteomes" id="UP000008825">
    <property type="component" value="Chromosome"/>
</dbReference>
<reference evidence="1 2" key="2">
    <citation type="journal article" date="2010" name="BMC Genomics">
        <title>The genome of Geobacter bemidjiensis, exemplar for the subsurface clade of Geobacter species that predominate in Fe(III)-reducing subsurface environments.</title>
        <authorList>
            <person name="Aklujkar M."/>
            <person name="Young N.D."/>
            <person name="Holmes D."/>
            <person name="Chavan M."/>
            <person name="Risso C."/>
            <person name="Kiss H.E."/>
            <person name="Han C.S."/>
            <person name="Land M.L."/>
            <person name="Lovley D.R."/>
        </authorList>
    </citation>
    <scope>NUCLEOTIDE SEQUENCE [LARGE SCALE GENOMIC DNA]</scope>
    <source>
        <strain evidence="2">ATCC BAA-1014 / DSM 16622 / JCM 12645 / Bem</strain>
    </source>
</reference>
<accession>B5E894</accession>
<dbReference type="NCBIfam" id="TIGR00738">
    <property type="entry name" value="rrf2_super"/>
    <property type="match status" value="1"/>
</dbReference>
<dbReference type="HOGENOM" id="CLU_107144_1_0_7"/>
<dbReference type="KEGG" id="gbm:Gbem_3061"/>
<dbReference type="OrthoDB" id="9800519at2"/>
<dbReference type="eggNOG" id="COG1959">
    <property type="taxonomic scope" value="Bacteria"/>
</dbReference>
<dbReference type="RefSeq" id="WP_012531496.1">
    <property type="nucleotide sequence ID" value="NC_011146.1"/>
</dbReference>
<dbReference type="SUPFAM" id="SSF46785">
    <property type="entry name" value="Winged helix' DNA-binding domain"/>
    <property type="match status" value="1"/>
</dbReference>
<dbReference type="PANTHER" id="PTHR33221:SF9">
    <property type="entry name" value="RRF2 FAMILY PROTEIN"/>
    <property type="match status" value="1"/>
</dbReference>
<dbReference type="InterPro" id="IPR030489">
    <property type="entry name" value="TR_Rrf2-type_CS"/>
</dbReference>
<dbReference type="AlphaFoldDB" id="B5E894"/>
<dbReference type="EMBL" id="CP001124">
    <property type="protein sequence ID" value="ACH40063.1"/>
    <property type="molecule type" value="Genomic_DNA"/>
</dbReference>
<reference evidence="1 2" key="1">
    <citation type="submission" date="2008-07" db="EMBL/GenBank/DDBJ databases">
        <title>Complete sequence of Geobacter bemidjiensis BEM.</title>
        <authorList>
            <consortium name="US DOE Joint Genome Institute"/>
            <person name="Lucas S."/>
            <person name="Copeland A."/>
            <person name="Lapidus A."/>
            <person name="Glavina del Rio T."/>
            <person name="Dalin E."/>
            <person name="Tice H."/>
            <person name="Bruce D."/>
            <person name="Goodwin L."/>
            <person name="Pitluck S."/>
            <person name="Kiss H."/>
            <person name="Brettin T."/>
            <person name="Detter J.C."/>
            <person name="Han C."/>
            <person name="Kuske C.R."/>
            <person name="Schmutz J."/>
            <person name="Larimer F."/>
            <person name="Land M."/>
            <person name="Hauser L."/>
            <person name="Kyrpides N."/>
            <person name="Lykidis A."/>
            <person name="Lovley D."/>
            <person name="Richardson P."/>
        </authorList>
    </citation>
    <scope>NUCLEOTIDE SEQUENCE [LARGE SCALE GENOMIC DNA]</scope>
    <source>
        <strain evidence="2">ATCC BAA-1014 / DSM 16622 / JCM 12645 / Bem</strain>
    </source>
</reference>
<dbReference type="Pfam" id="PF02082">
    <property type="entry name" value="Rrf2"/>
    <property type="match status" value="1"/>
</dbReference>
<evidence type="ECO:0000313" key="2">
    <source>
        <dbReference type="Proteomes" id="UP000008825"/>
    </source>
</evidence>
<dbReference type="STRING" id="404380.Gbem_3061"/>
<dbReference type="GO" id="GO:0005829">
    <property type="term" value="C:cytosol"/>
    <property type="evidence" value="ECO:0007669"/>
    <property type="project" value="TreeGrafter"/>
</dbReference>
<dbReference type="PROSITE" id="PS01332">
    <property type="entry name" value="HTH_RRF2_1"/>
    <property type="match status" value="1"/>
</dbReference>
<dbReference type="PROSITE" id="PS51197">
    <property type="entry name" value="HTH_RRF2_2"/>
    <property type="match status" value="1"/>
</dbReference>
<dbReference type="Gene3D" id="1.10.10.10">
    <property type="entry name" value="Winged helix-like DNA-binding domain superfamily/Winged helix DNA-binding domain"/>
    <property type="match status" value="1"/>
</dbReference>
<evidence type="ECO:0000313" key="1">
    <source>
        <dbReference type="EMBL" id="ACH40063.1"/>
    </source>
</evidence>
<gene>
    <name evidence="1" type="ordered locus">Gbem_3061</name>
</gene>
<name>B5E894_CITBB</name>
<dbReference type="InterPro" id="IPR036388">
    <property type="entry name" value="WH-like_DNA-bd_sf"/>
</dbReference>
<sequence length="162" mass="18635">MQFSVGVEYALHSLFYLVNVPEGKTVGIRHLAELHGSTDSYLSKIFAKLRKTGIVRSVSGVKGGYELARLPEAISFWDIIEAVEGPSYFFQCNEMRKKNIFVSDPSIFTDRCPCLIKVVIQDAENVFRNELRNKSLRWLWDQAQKDFSEERKLAIRTWTANL</sequence>
<dbReference type="GO" id="GO:0003700">
    <property type="term" value="F:DNA-binding transcription factor activity"/>
    <property type="evidence" value="ECO:0007669"/>
    <property type="project" value="TreeGrafter"/>
</dbReference>